<name>A0A9W4W708_9PEZI</name>
<reference evidence="1" key="1">
    <citation type="submission" date="2022-08" db="EMBL/GenBank/DDBJ databases">
        <authorList>
            <person name="Giroux E."/>
            <person name="Giroux E."/>
        </authorList>
    </citation>
    <scope>NUCLEOTIDE SEQUENCE</scope>
    <source>
        <strain evidence="1">H1091258</strain>
    </source>
</reference>
<dbReference type="EMBL" id="CAMGZC010000219">
    <property type="protein sequence ID" value="CAI0645147.1"/>
    <property type="molecule type" value="Genomic_DNA"/>
</dbReference>
<gene>
    <name evidence="1" type="ORF">CGXH109_LOCUS42526</name>
</gene>
<comment type="caution">
    <text evidence="1">The sequence shown here is derived from an EMBL/GenBank/DDBJ whole genome shotgun (WGS) entry which is preliminary data.</text>
</comment>
<dbReference type="AlphaFoldDB" id="A0A9W4W708"/>
<accession>A0A9W4W708</accession>
<proteinExistence type="predicted"/>
<protein>
    <submittedName>
        <fullName evidence="1">Uncharacterized protein</fullName>
    </submittedName>
</protein>
<sequence>MYVQLMANLYNSDAKMHLLEPGPSRDLPTLHMLESMCVMDLPLRKRLQDGQAQEETQFAPNTGVIMFRLISAMDAIKKHIRFDLDREKYSLIQNGMVFPVTAASLEFRELGAHPEWKTTLGSFREHLSKRDPFNFLKVIFELLDEAQASGTEVFDINEGARGRGIEVVLF</sequence>
<evidence type="ECO:0000313" key="2">
    <source>
        <dbReference type="Proteomes" id="UP001152533"/>
    </source>
</evidence>
<dbReference type="Proteomes" id="UP001152533">
    <property type="component" value="Unassembled WGS sequence"/>
</dbReference>
<keyword evidence="2" id="KW-1185">Reference proteome</keyword>
<organism evidence="1 2">
    <name type="scientific">Colletotrichum noveboracense</name>
    <dbReference type="NCBI Taxonomy" id="2664923"/>
    <lineage>
        <taxon>Eukaryota</taxon>
        <taxon>Fungi</taxon>
        <taxon>Dikarya</taxon>
        <taxon>Ascomycota</taxon>
        <taxon>Pezizomycotina</taxon>
        <taxon>Sordariomycetes</taxon>
        <taxon>Hypocreomycetidae</taxon>
        <taxon>Glomerellales</taxon>
        <taxon>Glomerellaceae</taxon>
        <taxon>Colletotrichum</taxon>
        <taxon>Colletotrichum gloeosporioides species complex</taxon>
    </lineage>
</organism>
<evidence type="ECO:0000313" key="1">
    <source>
        <dbReference type="EMBL" id="CAI0645147.1"/>
    </source>
</evidence>